<dbReference type="AGR" id="RGD:1306876"/>
<dbReference type="AlphaFoldDB" id="A6I202"/>
<proteinExistence type="predicted"/>
<accession>A6I202</accession>
<organism evidence="1 2">
    <name type="scientific">Rattus norvegicus</name>
    <name type="common">Rat</name>
    <dbReference type="NCBI Taxonomy" id="10116"/>
    <lineage>
        <taxon>Eukaryota</taxon>
        <taxon>Metazoa</taxon>
        <taxon>Chordata</taxon>
        <taxon>Craniata</taxon>
        <taxon>Vertebrata</taxon>
        <taxon>Euteleostomi</taxon>
        <taxon>Mammalia</taxon>
        <taxon>Eutheria</taxon>
        <taxon>Euarchontoglires</taxon>
        <taxon>Glires</taxon>
        <taxon>Rodentia</taxon>
        <taxon>Myomorpha</taxon>
        <taxon>Muroidea</taxon>
        <taxon>Muridae</taxon>
        <taxon>Murinae</taxon>
        <taxon>Rattus</taxon>
    </lineage>
</organism>
<dbReference type="RGD" id="1306876">
    <property type="gene designation" value="Mthfs"/>
</dbReference>
<name>A6I202_RAT</name>
<dbReference type="GO" id="GO:0016874">
    <property type="term" value="F:ligase activity"/>
    <property type="evidence" value="ECO:0007669"/>
    <property type="project" value="UniProtKB-KW"/>
</dbReference>
<reference evidence="1 2" key="1">
    <citation type="submission" date="2005-09" db="EMBL/GenBank/DDBJ databases">
        <authorList>
            <person name="Mural R.J."/>
            <person name="Li P.W."/>
            <person name="Adams M.D."/>
            <person name="Amanatides P.G."/>
            <person name="Baden-Tillson H."/>
            <person name="Barnstead M."/>
            <person name="Chin S.H."/>
            <person name="Dew I."/>
            <person name="Evans C.A."/>
            <person name="Ferriera S."/>
            <person name="Flanigan M."/>
            <person name="Fosler C."/>
            <person name="Glodek A."/>
            <person name="Gu Z."/>
            <person name="Holt R.A."/>
            <person name="Jennings D."/>
            <person name="Kraft C.L."/>
            <person name="Lu F."/>
            <person name="Nguyen T."/>
            <person name="Nusskern D.R."/>
            <person name="Pfannkoch C.M."/>
            <person name="Sitter C."/>
            <person name="Sutton G.G."/>
            <person name="Venter J.C."/>
            <person name="Wang Z."/>
            <person name="Woodage T."/>
            <person name="Zheng X.H."/>
            <person name="Zhong F."/>
        </authorList>
    </citation>
    <scope>NUCLEOTIDE SEQUENCE [LARGE SCALE GENOMIC DNA]</scope>
    <source>
        <strain>BN</strain>
        <strain evidence="2">Sprague-Dawley</strain>
    </source>
</reference>
<keyword evidence="1" id="KW-0436">Ligase</keyword>
<evidence type="ECO:0000313" key="1">
    <source>
        <dbReference type="EMBL" id="EDL77575.1"/>
    </source>
</evidence>
<protein>
    <submittedName>
        <fullName evidence="1">5,10-methenyltetrahydrofolate synthetase (5-formyltetrahydrofolate cyclo-ligase), isoform CRA_a</fullName>
    </submittedName>
</protein>
<sequence length="124" mass="14053">MVYKPGDKREKHQLLVVFLQLLAASTDLGQLAEPLSFFWMELLIHEWCLQVDSVPATDSCELNCRYPDTEDWNQHPHPPTISKQMEYHLPASYCDPDAHTKDANTKICSIKSPPIAAFTLVPCA</sequence>
<dbReference type="EMBL" id="CH473954">
    <property type="protein sequence ID" value="EDL77575.1"/>
    <property type="molecule type" value="Genomic_DNA"/>
</dbReference>
<evidence type="ECO:0000313" key="3">
    <source>
        <dbReference type="RGD" id="1306876"/>
    </source>
</evidence>
<dbReference type="Proteomes" id="UP000234681">
    <property type="component" value="Chromosome 8"/>
</dbReference>
<gene>
    <name evidence="1 3" type="primary">Mthfs</name>
    <name evidence="1" type="ORF">rCG_25736</name>
</gene>
<evidence type="ECO:0000313" key="2">
    <source>
        <dbReference type="Proteomes" id="UP000234681"/>
    </source>
</evidence>